<reference evidence="9 10" key="1">
    <citation type="submission" date="2016-10" db="EMBL/GenBank/DDBJ databases">
        <authorList>
            <person name="de Groot N.N."/>
        </authorList>
    </citation>
    <scope>NUCLEOTIDE SEQUENCE [LARGE SCALE GENOMIC DNA]</scope>
    <source>
        <strain evidence="9 10">DSM 44149</strain>
    </source>
</reference>
<keyword evidence="5 7" id="KW-0408">Iron</keyword>
<evidence type="ECO:0000256" key="5">
    <source>
        <dbReference type="ARBA" id="ARBA00023004"/>
    </source>
</evidence>
<dbReference type="eggNOG" id="COG2124">
    <property type="taxonomic scope" value="Bacteria"/>
</dbReference>
<dbReference type="InterPro" id="IPR036396">
    <property type="entry name" value="Cyt_P450_sf"/>
</dbReference>
<dbReference type="GO" id="GO:0016705">
    <property type="term" value="F:oxidoreductase activity, acting on paired donors, with incorporation or reduction of molecular oxygen"/>
    <property type="evidence" value="ECO:0007669"/>
    <property type="project" value="InterPro"/>
</dbReference>
<dbReference type="Gene3D" id="1.10.630.10">
    <property type="entry name" value="Cytochrome P450"/>
    <property type="match status" value="1"/>
</dbReference>
<dbReference type="PANTHER" id="PTHR46696">
    <property type="entry name" value="P450, PUTATIVE (EUROFUNG)-RELATED"/>
    <property type="match status" value="1"/>
</dbReference>
<dbReference type="GO" id="GO:0005506">
    <property type="term" value="F:iron ion binding"/>
    <property type="evidence" value="ECO:0007669"/>
    <property type="project" value="InterPro"/>
</dbReference>
<evidence type="ECO:0000256" key="3">
    <source>
        <dbReference type="ARBA" id="ARBA00022723"/>
    </source>
</evidence>
<dbReference type="STRING" id="211114.SAMN04489726_2360"/>
<dbReference type="PANTHER" id="PTHR46696:SF6">
    <property type="entry name" value="P450, PUTATIVE (EUROFUNG)-RELATED"/>
    <property type="match status" value="1"/>
</dbReference>
<keyword evidence="2 7" id="KW-0349">Heme</keyword>
<keyword evidence="4 7" id="KW-0560">Oxidoreductase</keyword>
<dbReference type="OrthoDB" id="4133219at2"/>
<evidence type="ECO:0000256" key="7">
    <source>
        <dbReference type="RuleBase" id="RU000461"/>
    </source>
</evidence>
<protein>
    <recommendedName>
        <fullName evidence="11">Cytochrome P450</fullName>
    </recommendedName>
</protein>
<dbReference type="EMBL" id="LT629701">
    <property type="protein sequence ID" value="SDM58180.1"/>
    <property type="molecule type" value="Genomic_DNA"/>
</dbReference>
<dbReference type="Pfam" id="PF00067">
    <property type="entry name" value="p450"/>
    <property type="match status" value="1"/>
</dbReference>
<proteinExistence type="inferred from homology"/>
<dbReference type="GO" id="GO:0020037">
    <property type="term" value="F:heme binding"/>
    <property type="evidence" value="ECO:0007669"/>
    <property type="project" value="InterPro"/>
</dbReference>
<evidence type="ECO:0000256" key="2">
    <source>
        <dbReference type="ARBA" id="ARBA00022617"/>
    </source>
</evidence>
<evidence type="ECO:0000256" key="4">
    <source>
        <dbReference type="ARBA" id="ARBA00023002"/>
    </source>
</evidence>
<dbReference type="FunFam" id="1.10.630.10:FF:000018">
    <property type="entry name" value="Cytochrome P450 monooxygenase"/>
    <property type="match status" value="1"/>
</dbReference>
<evidence type="ECO:0000256" key="1">
    <source>
        <dbReference type="ARBA" id="ARBA00010617"/>
    </source>
</evidence>
<evidence type="ECO:0000256" key="6">
    <source>
        <dbReference type="ARBA" id="ARBA00023033"/>
    </source>
</evidence>
<dbReference type="SUPFAM" id="SSF48264">
    <property type="entry name" value="Cytochrome P450"/>
    <property type="match status" value="1"/>
</dbReference>
<accession>A0A1G9UE20</accession>
<keyword evidence="3 7" id="KW-0479">Metal-binding</keyword>
<dbReference type="RefSeq" id="WP_052408272.1">
    <property type="nucleotide sequence ID" value="NZ_JOEF01000057.1"/>
</dbReference>
<feature type="region of interest" description="Disordered" evidence="8">
    <location>
        <begin position="67"/>
        <end position="86"/>
    </location>
</feature>
<dbReference type="PRINTS" id="PR00385">
    <property type="entry name" value="P450"/>
</dbReference>
<keyword evidence="10" id="KW-1185">Reference proteome</keyword>
<comment type="similarity">
    <text evidence="1 7">Belongs to the cytochrome P450 family.</text>
</comment>
<gene>
    <name evidence="9" type="ORF">SAMN04489726_2360</name>
</gene>
<dbReference type="PROSITE" id="PS00086">
    <property type="entry name" value="CYTOCHROME_P450"/>
    <property type="match status" value="1"/>
</dbReference>
<dbReference type="AlphaFoldDB" id="A0A1G9UE20"/>
<dbReference type="GO" id="GO:0004497">
    <property type="term" value="F:monooxygenase activity"/>
    <property type="evidence" value="ECO:0007669"/>
    <property type="project" value="UniProtKB-KW"/>
</dbReference>
<organism evidence="9 10">
    <name type="scientific">Allokutzneria albata</name>
    <name type="common">Kibdelosporangium albatum</name>
    <dbReference type="NCBI Taxonomy" id="211114"/>
    <lineage>
        <taxon>Bacteria</taxon>
        <taxon>Bacillati</taxon>
        <taxon>Actinomycetota</taxon>
        <taxon>Actinomycetes</taxon>
        <taxon>Pseudonocardiales</taxon>
        <taxon>Pseudonocardiaceae</taxon>
        <taxon>Allokutzneria</taxon>
    </lineage>
</organism>
<dbReference type="Proteomes" id="UP000183376">
    <property type="component" value="Chromosome I"/>
</dbReference>
<dbReference type="CDD" id="cd11031">
    <property type="entry name" value="Cyp158A-like"/>
    <property type="match status" value="1"/>
</dbReference>
<evidence type="ECO:0000256" key="8">
    <source>
        <dbReference type="SAM" id="MobiDB-lite"/>
    </source>
</evidence>
<evidence type="ECO:0000313" key="9">
    <source>
        <dbReference type="EMBL" id="SDM58180.1"/>
    </source>
</evidence>
<dbReference type="PRINTS" id="PR00359">
    <property type="entry name" value="BP450"/>
</dbReference>
<dbReference type="InterPro" id="IPR002397">
    <property type="entry name" value="Cyt_P450_B"/>
</dbReference>
<evidence type="ECO:0000313" key="10">
    <source>
        <dbReference type="Proteomes" id="UP000183376"/>
    </source>
</evidence>
<dbReference type="InterPro" id="IPR001128">
    <property type="entry name" value="Cyt_P450"/>
</dbReference>
<keyword evidence="6 7" id="KW-0503">Monooxygenase</keyword>
<name>A0A1G9UE20_ALLAB</name>
<dbReference type="InterPro" id="IPR017972">
    <property type="entry name" value="Cyt_P450_CS"/>
</dbReference>
<evidence type="ECO:0008006" key="11">
    <source>
        <dbReference type="Google" id="ProtNLM"/>
    </source>
</evidence>
<sequence length="382" mass="41852">MTEIRESQADALLGPLPPFIDLGAEPGIREVDTPTGDRMWLVSDYELAKDVLRDTRFSRVEAVRPDAPKVAHAAPSPESMTSMDGPEHARLRRVVAAAFSQRRVATMAPFVTGLTERLLDRMQERGAPVDFATEFATPLPLGVLSELLGIPEGDREQFSSWVDVLFDLTVTDSADTRSKRIRLVSYMSRLINAKRREPGAGLISELIQVKDAGDVLSERELVHMGLTLLMAGYESTAGQIALTVTELLRRPERYRALVADPGLAPSLAEEFLRTNPAAAINFPRVASEDVKVGDVVVEKGQGVVVSLMEANRDPLAASFQQHLAFGYGVHRCLGRHLARLQLATALRGLARRFPGLSLAPGEPIEWKSVMGARGMSRLSLVW</sequence>